<reference evidence="4 5" key="2">
    <citation type="journal article" date="2011" name="Stand. Genomic Sci.">
        <title>Complete genome sequence of Isosphaera pallida type strain (IS1B).</title>
        <authorList>
            <consortium name="US DOE Joint Genome Institute (JGI-PGF)"/>
            <person name="Goker M."/>
            <person name="Cleland D."/>
            <person name="Saunders E."/>
            <person name="Lapidus A."/>
            <person name="Nolan M."/>
            <person name="Lucas S."/>
            <person name="Hammon N."/>
            <person name="Deshpande S."/>
            <person name="Cheng J.F."/>
            <person name="Tapia R."/>
            <person name="Han C."/>
            <person name="Goodwin L."/>
            <person name="Pitluck S."/>
            <person name="Liolios K."/>
            <person name="Pagani I."/>
            <person name="Ivanova N."/>
            <person name="Mavromatis K."/>
            <person name="Pati A."/>
            <person name="Chen A."/>
            <person name="Palaniappan K."/>
            <person name="Land M."/>
            <person name="Hauser L."/>
            <person name="Chang Y.J."/>
            <person name="Jeffries C.D."/>
            <person name="Detter J.C."/>
            <person name="Beck B."/>
            <person name="Woyke T."/>
            <person name="Bristow J."/>
            <person name="Eisen J.A."/>
            <person name="Markowitz V."/>
            <person name="Hugenholtz P."/>
            <person name="Kyrpides N.C."/>
            <person name="Klenk H.P."/>
        </authorList>
    </citation>
    <scope>NUCLEOTIDE SEQUENCE [LARGE SCALE GENOMIC DNA]</scope>
    <source>
        <strain evidence="5">ATCC 43644 / DSM 9630 / IS1B</strain>
    </source>
</reference>
<dbReference type="HAMAP" id="MF_01477">
    <property type="entry name" value="Iojap_RsfS"/>
    <property type="match status" value="1"/>
</dbReference>
<dbReference type="eggNOG" id="COG0799">
    <property type="taxonomic scope" value="Bacteria"/>
</dbReference>
<dbReference type="AlphaFoldDB" id="E8R1R1"/>
<sequence length="247" mass="27185">MTDSPASPPPLPPSNSSGTRRLRTHEVQDPIPSAAVGRSMPTRLERALDHARLCARLAADNRAKDVVLLDLRGGTPLVDFFVIASATSQRQSRAIVSEIEREMKKRGERKLGVEGAESGRWALIDYGDFVVHVFSPEARLYYRLEEIWGDAPRLDWQAERIDLSEPVPFVGGGGVSQSAATPGGLRDMADLSDDEFDALIAGAEFDEDLQDQDDEEEDGGQESDDLDDLHHEDDDFESGLGRETTRP</sequence>
<dbReference type="InterPro" id="IPR043519">
    <property type="entry name" value="NT_sf"/>
</dbReference>
<comment type="similarity">
    <text evidence="1 2">Belongs to the Iojap/RsfS family.</text>
</comment>
<evidence type="ECO:0000256" key="1">
    <source>
        <dbReference type="ARBA" id="ARBA00010574"/>
    </source>
</evidence>
<reference key="1">
    <citation type="submission" date="2010-11" db="EMBL/GenBank/DDBJ databases">
        <title>The complete sequence of chromosome of Isophaera pallida ATCC 43644.</title>
        <authorList>
            <consortium name="US DOE Joint Genome Institute (JGI-PGF)"/>
            <person name="Lucas S."/>
            <person name="Copeland A."/>
            <person name="Lapidus A."/>
            <person name="Bruce D."/>
            <person name="Goodwin L."/>
            <person name="Pitluck S."/>
            <person name="Kyrpides N."/>
            <person name="Mavromatis K."/>
            <person name="Pagani I."/>
            <person name="Ivanova N."/>
            <person name="Saunders E."/>
            <person name="Brettin T."/>
            <person name="Detter J.C."/>
            <person name="Han C."/>
            <person name="Tapia R."/>
            <person name="Land M."/>
            <person name="Hauser L."/>
            <person name="Markowitz V."/>
            <person name="Cheng J.-F."/>
            <person name="Hugenholtz P."/>
            <person name="Woyke T."/>
            <person name="Wu D."/>
            <person name="Eisen J.A."/>
        </authorList>
    </citation>
    <scope>NUCLEOTIDE SEQUENCE</scope>
    <source>
        <strain>ATCC 43644</strain>
    </source>
</reference>
<dbReference type="InParanoid" id="E8R1R1"/>
<keyword evidence="2" id="KW-0678">Repressor</keyword>
<dbReference type="RefSeq" id="WP_013563622.1">
    <property type="nucleotide sequence ID" value="NC_014962.1"/>
</dbReference>
<dbReference type="GO" id="GO:0042256">
    <property type="term" value="P:cytosolic ribosome assembly"/>
    <property type="evidence" value="ECO:0007669"/>
    <property type="project" value="UniProtKB-UniRule"/>
</dbReference>
<dbReference type="PANTHER" id="PTHR21043">
    <property type="entry name" value="IOJAP SUPERFAMILY ORTHOLOG"/>
    <property type="match status" value="1"/>
</dbReference>
<dbReference type="NCBIfam" id="TIGR00090">
    <property type="entry name" value="rsfS_iojap_ybeB"/>
    <property type="match status" value="1"/>
</dbReference>
<dbReference type="GO" id="GO:0017148">
    <property type="term" value="P:negative regulation of translation"/>
    <property type="evidence" value="ECO:0007669"/>
    <property type="project" value="UniProtKB-UniRule"/>
</dbReference>
<organism evidence="4 5">
    <name type="scientific">Isosphaera pallida (strain ATCC 43644 / DSM 9630 / IS1B)</name>
    <dbReference type="NCBI Taxonomy" id="575540"/>
    <lineage>
        <taxon>Bacteria</taxon>
        <taxon>Pseudomonadati</taxon>
        <taxon>Planctomycetota</taxon>
        <taxon>Planctomycetia</taxon>
        <taxon>Isosphaerales</taxon>
        <taxon>Isosphaeraceae</taxon>
        <taxon>Isosphaera</taxon>
    </lineage>
</organism>
<dbReference type="GO" id="GO:0043023">
    <property type="term" value="F:ribosomal large subunit binding"/>
    <property type="evidence" value="ECO:0007669"/>
    <property type="project" value="TreeGrafter"/>
</dbReference>
<evidence type="ECO:0000256" key="3">
    <source>
        <dbReference type="SAM" id="MobiDB-lite"/>
    </source>
</evidence>
<feature type="compositionally biased region" description="Acidic residues" evidence="3">
    <location>
        <begin position="204"/>
        <end position="227"/>
    </location>
</feature>
<feature type="region of interest" description="Disordered" evidence="3">
    <location>
        <begin position="1"/>
        <end position="35"/>
    </location>
</feature>
<comment type="subunit">
    <text evidence="2">Interacts with ribosomal protein uL14 (rplN).</text>
</comment>
<proteinExistence type="inferred from homology"/>
<dbReference type="HOGENOM" id="CLU_1123355_0_0_0"/>
<dbReference type="PANTHER" id="PTHR21043:SF0">
    <property type="entry name" value="MITOCHONDRIAL ASSEMBLY OF RIBOSOMAL LARGE SUBUNIT PROTEIN 1"/>
    <property type="match status" value="1"/>
</dbReference>
<dbReference type="InterPro" id="IPR004394">
    <property type="entry name" value="Iojap/RsfS/C7orf30"/>
</dbReference>
<keyword evidence="2" id="KW-0810">Translation regulation</keyword>
<evidence type="ECO:0000313" key="5">
    <source>
        <dbReference type="Proteomes" id="UP000008631"/>
    </source>
</evidence>
<dbReference type="STRING" id="575540.Isop_0742"/>
<name>E8R1R1_ISOPI</name>
<evidence type="ECO:0000256" key="2">
    <source>
        <dbReference type="HAMAP-Rule" id="MF_01477"/>
    </source>
</evidence>
<gene>
    <name evidence="2" type="primary">rsfS</name>
    <name evidence="4" type="ordered locus">Isop_0742</name>
</gene>
<feature type="compositionally biased region" description="Pro residues" evidence="3">
    <location>
        <begin position="1"/>
        <end position="13"/>
    </location>
</feature>
<comment type="subcellular location">
    <subcellularLocation>
        <location evidence="2">Cytoplasm</location>
    </subcellularLocation>
</comment>
<dbReference type="GO" id="GO:0090071">
    <property type="term" value="P:negative regulation of ribosome biogenesis"/>
    <property type="evidence" value="ECO:0007669"/>
    <property type="project" value="UniProtKB-UniRule"/>
</dbReference>
<dbReference type="Gene3D" id="3.30.460.10">
    <property type="entry name" value="Beta Polymerase, domain 2"/>
    <property type="match status" value="1"/>
</dbReference>
<dbReference type="Proteomes" id="UP000008631">
    <property type="component" value="Chromosome"/>
</dbReference>
<dbReference type="Pfam" id="PF02410">
    <property type="entry name" value="RsfS"/>
    <property type="match status" value="1"/>
</dbReference>
<feature type="region of interest" description="Disordered" evidence="3">
    <location>
        <begin position="201"/>
        <end position="247"/>
    </location>
</feature>
<dbReference type="EMBL" id="CP002353">
    <property type="protein sequence ID" value="ADV61333.1"/>
    <property type="molecule type" value="Genomic_DNA"/>
</dbReference>
<protein>
    <recommendedName>
        <fullName evidence="2">Ribosomal silencing factor RsfS</fullName>
    </recommendedName>
</protein>
<dbReference type="SUPFAM" id="SSF81301">
    <property type="entry name" value="Nucleotidyltransferase"/>
    <property type="match status" value="1"/>
</dbReference>
<keyword evidence="2" id="KW-0963">Cytoplasm</keyword>
<dbReference type="KEGG" id="ipa:Isop_0742"/>
<evidence type="ECO:0000313" key="4">
    <source>
        <dbReference type="EMBL" id="ADV61333.1"/>
    </source>
</evidence>
<keyword evidence="5" id="KW-1185">Reference proteome</keyword>
<accession>E8R1R1</accession>
<dbReference type="GO" id="GO:0005737">
    <property type="term" value="C:cytoplasm"/>
    <property type="evidence" value="ECO:0007669"/>
    <property type="project" value="UniProtKB-SubCell"/>
</dbReference>
<comment type="function">
    <text evidence="2">Functions as a ribosomal silencing factor. Interacts with ribosomal protein uL14 (rplN), blocking formation of intersubunit bridge B8. Prevents association of the 30S and 50S ribosomal subunits and the formation of functional ribosomes, thus repressing translation.</text>
</comment>